<protein>
    <submittedName>
        <fullName evidence="1">Uncharacterized protein</fullName>
    </submittedName>
</protein>
<proteinExistence type="predicted"/>
<evidence type="ECO:0000313" key="2">
    <source>
        <dbReference type="Proteomes" id="UP000005408"/>
    </source>
</evidence>
<dbReference type="EnsemblMetazoa" id="G4844.6">
    <property type="protein sequence ID" value="G4844.6:cds"/>
    <property type="gene ID" value="G4844"/>
</dbReference>
<keyword evidence="2" id="KW-1185">Reference proteome</keyword>
<reference evidence="1" key="1">
    <citation type="submission" date="2022-08" db="UniProtKB">
        <authorList>
            <consortium name="EnsemblMetazoa"/>
        </authorList>
    </citation>
    <scope>IDENTIFICATION</scope>
    <source>
        <strain evidence="1">05x7-T-G4-1.051#20</strain>
    </source>
</reference>
<organism evidence="1 2">
    <name type="scientific">Magallana gigas</name>
    <name type="common">Pacific oyster</name>
    <name type="synonym">Crassostrea gigas</name>
    <dbReference type="NCBI Taxonomy" id="29159"/>
    <lineage>
        <taxon>Eukaryota</taxon>
        <taxon>Metazoa</taxon>
        <taxon>Spiralia</taxon>
        <taxon>Lophotrochozoa</taxon>
        <taxon>Mollusca</taxon>
        <taxon>Bivalvia</taxon>
        <taxon>Autobranchia</taxon>
        <taxon>Pteriomorphia</taxon>
        <taxon>Ostreida</taxon>
        <taxon>Ostreoidea</taxon>
        <taxon>Ostreidae</taxon>
        <taxon>Magallana</taxon>
    </lineage>
</organism>
<dbReference type="Proteomes" id="UP000005408">
    <property type="component" value="Unassembled WGS sequence"/>
</dbReference>
<accession>A0A8W8N6A1</accession>
<name>A0A8W8N6A1_MAGGI</name>
<evidence type="ECO:0000313" key="1">
    <source>
        <dbReference type="EnsemblMetazoa" id="G4844.6:cds"/>
    </source>
</evidence>
<sequence length="250" mass="28581">MYIMDWYSRYLYCIVLSVLNVHSSAVVLKDVYLNWKEANEACQLITFSQVKTEYKKFINEMDEETSRGSGYWIQDAVMEFSVVNKGCQKNVNVLGSTTVENNRLLNCFQFCQNNANTTTIGVKGNNCSCLVSMKSDTYLPIDNCDILCVWEDRLCEMATVFSVFVRQDSIGTLGGFRIEECISIMFGRAVKFNCSSQNMYICQEGSSSCPMIRRYNRDDIIVEYSNCDENNKYICSKDVEAIAFADVITR</sequence>
<dbReference type="AlphaFoldDB" id="A0A8W8N6A1"/>